<evidence type="ECO:0000259" key="1">
    <source>
        <dbReference type="Pfam" id="PF20976"/>
    </source>
</evidence>
<gene>
    <name evidence="2" type="ORF">SCHPADRAFT_900332</name>
</gene>
<evidence type="ECO:0000313" key="2">
    <source>
        <dbReference type="EMBL" id="KLO17783.1"/>
    </source>
</evidence>
<proteinExistence type="predicted"/>
<feature type="domain" description="Ribonucleases P/MRP subunit Pop8-like" evidence="1">
    <location>
        <begin position="11"/>
        <end position="88"/>
    </location>
</feature>
<dbReference type="InterPro" id="IPR049128">
    <property type="entry name" value="Pop8-like_dom"/>
</dbReference>
<evidence type="ECO:0000313" key="3">
    <source>
        <dbReference type="Proteomes" id="UP000053477"/>
    </source>
</evidence>
<dbReference type="Pfam" id="PF20976">
    <property type="entry name" value="Pop8"/>
    <property type="match status" value="1"/>
</dbReference>
<dbReference type="Proteomes" id="UP000053477">
    <property type="component" value="Unassembled WGS sequence"/>
</dbReference>
<reference evidence="2 3" key="1">
    <citation type="submission" date="2015-04" db="EMBL/GenBank/DDBJ databases">
        <title>Complete genome sequence of Schizopora paradoxa KUC8140, a cosmopolitan wood degrader in East Asia.</title>
        <authorList>
            <consortium name="DOE Joint Genome Institute"/>
            <person name="Min B."/>
            <person name="Park H."/>
            <person name="Jang Y."/>
            <person name="Kim J.-J."/>
            <person name="Kim K.H."/>
            <person name="Pangilinan J."/>
            <person name="Lipzen A."/>
            <person name="Riley R."/>
            <person name="Grigoriev I.V."/>
            <person name="Spatafora J.W."/>
            <person name="Choi I.-G."/>
        </authorList>
    </citation>
    <scope>NUCLEOTIDE SEQUENCE [LARGE SCALE GENOMIC DNA]</scope>
    <source>
        <strain evidence="2 3">KUC8140</strain>
    </source>
</reference>
<sequence>MIPLKRPIEYTYVRIGLSSNTEFDPLLLRKALQDALNQTFGLSFAGAQIDILSLHETGSETNDASIRNGDAVARVAKEDASKIMGAIAASKHTERLSMAVLDSADFLPSLLLAANTLRAP</sequence>
<dbReference type="AlphaFoldDB" id="A0A0H2S7Y8"/>
<keyword evidence="3" id="KW-1185">Reference proteome</keyword>
<dbReference type="InParanoid" id="A0A0H2S7Y8"/>
<name>A0A0H2S7Y8_9AGAM</name>
<dbReference type="EMBL" id="KQ085901">
    <property type="protein sequence ID" value="KLO17783.1"/>
    <property type="molecule type" value="Genomic_DNA"/>
</dbReference>
<organism evidence="2 3">
    <name type="scientific">Schizopora paradoxa</name>
    <dbReference type="NCBI Taxonomy" id="27342"/>
    <lineage>
        <taxon>Eukaryota</taxon>
        <taxon>Fungi</taxon>
        <taxon>Dikarya</taxon>
        <taxon>Basidiomycota</taxon>
        <taxon>Agaricomycotina</taxon>
        <taxon>Agaricomycetes</taxon>
        <taxon>Hymenochaetales</taxon>
        <taxon>Schizoporaceae</taxon>
        <taxon>Schizopora</taxon>
    </lineage>
</organism>
<protein>
    <recommendedName>
        <fullName evidence="1">Ribonucleases P/MRP subunit Pop8-like domain-containing protein</fullName>
    </recommendedName>
</protein>
<dbReference type="OrthoDB" id="3265020at2759"/>
<accession>A0A0H2S7Y8</accession>